<keyword evidence="1" id="KW-0812">Transmembrane</keyword>
<keyword evidence="1" id="KW-1133">Transmembrane helix</keyword>
<gene>
    <name evidence="2" type="ORF">EGI31_14390</name>
</gene>
<dbReference type="RefSeq" id="WP_255037895.1">
    <property type="nucleotide sequence ID" value="NZ_RJUF01000072.1"/>
</dbReference>
<reference evidence="2 3" key="1">
    <citation type="submission" date="2018-11" db="EMBL/GenBank/DDBJ databases">
        <title>Novel bacteria species description.</title>
        <authorList>
            <person name="Han J.-H."/>
        </authorList>
    </citation>
    <scope>NUCLEOTIDE SEQUENCE [LARGE SCALE GENOMIC DNA]</scope>
    <source>
        <strain evidence="2 3">KCTC23259</strain>
    </source>
</reference>
<feature type="transmembrane region" description="Helical" evidence="1">
    <location>
        <begin position="77"/>
        <end position="102"/>
    </location>
</feature>
<comment type="caution">
    <text evidence="2">The sequence shown here is derived from an EMBL/GenBank/DDBJ whole genome shotgun (WGS) entry which is preliminary data.</text>
</comment>
<dbReference type="EMBL" id="RJUF01000072">
    <property type="protein sequence ID" value="MCP9764138.1"/>
    <property type="molecule type" value="Genomic_DNA"/>
</dbReference>
<dbReference type="AlphaFoldDB" id="A0AAE3KTK3"/>
<dbReference type="Proteomes" id="UP001204144">
    <property type="component" value="Unassembled WGS sequence"/>
</dbReference>
<organism evidence="2 3">
    <name type="scientific">Lacihabitans soyangensis</name>
    <dbReference type="NCBI Taxonomy" id="869394"/>
    <lineage>
        <taxon>Bacteria</taxon>
        <taxon>Pseudomonadati</taxon>
        <taxon>Bacteroidota</taxon>
        <taxon>Cytophagia</taxon>
        <taxon>Cytophagales</taxon>
        <taxon>Leadbetterellaceae</taxon>
        <taxon>Lacihabitans</taxon>
    </lineage>
</organism>
<dbReference type="Pfam" id="PF12412">
    <property type="entry name" value="DUF3667"/>
    <property type="match status" value="1"/>
</dbReference>
<sequence>MTHCTNCDNIILEDYCPKCGNAAKLKIIDKHYLQHEFMHLFHLEKGFIYTVKKLLTQPGESIREFLKENRNKLMKPVPFLVFTSLIYTIIVSFFPVVVANKIGGGSADSYIDRIFSWFQAHYAYANIATSFFIAFCTRLFYRKYNYNYFEIMTMLCYVLGINMLAMTILAVFYGTLNVIVYRILFTVFVYGYAVWAIGQFFNKGSRKSYLAAAASFIMGYLLYFTTISLIGIALDEILK</sequence>
<feature type="transmembrane region" description="Helical" evidence="1">
    <location>
        <begin position="122"/>
        <end position="141"/>
    </location>
</feature>
<keyword evidence="1" id="KW-0472">Membrane</keyword>
<accession>A0AAE3KTK3</accession>
<feature type="transmembrane region" description="Helical" evidence="1">
    <location>
        <begin position="179"/>
        <end position="197"/>
    </location>
</feature>
<protein>
    <submittedName>
        <fullName evidence="2">DUF3667 domain-containing protein</fullName>
    </submittedName>
</protein>
<evidence type="ECO:0000313" key="2">
    <source>
        <dbReference type="EMBL" id="MCP9764138.1"/>
    </source>
</evidence>
<evidence type="ECO:0000313" key="3">
    <source>
        <dbReference type="Proteomes" id="UP001204144"/>
    </source>
</evidence>
<evidence type="ECO:0000256" key="1">
    <source>
        <dbReference type="SAM" id="Phobius"/>
    </source>
</evidence>
<proteinExistence type="predicted"/>
<feature type="transmembrane region" description="Helical" evidence="1">
    <location>
        <begin position="209"/>
        <end position="234"/>
    </location>
</feature>
<feature type="transmembrane region" description="Helical" evidence="1">
    <location>
        <begin position="153"/>
        <end position="173"/>
    </location>
</feature>
<name>A0AAE3KTK3_9BACT</name>
<dbReference type="InterPro" id="IPR022134">
    <property type="entry name" value="DUF3667"/>
</dbReference>
<keyword evidence="3" id="KW-1185">Reference proteome</keyword>